<feature type="compositionally biased region" description="Basic and acidic residues" evidence="2">
    <location>
        <begin position="760"/>
        <end position="771"/>
    </location>
</feature>
<dbReference type="AlphaFoldDB" id="A0AAD4NTH6"/>
<evidence type="ECO:0000256" key="1">
    <source>
        <dbReference type="ARBA" id="ARBA00010402"/>
    </source>
</evidence>
<evidence type="ECO:0000313" key="4">
    <source>
        <dbReference type="Proteomes" id="UP001199106"/>
    </source>
</evidence>
<reference evidence="3" key="1">
    <citation type="submission" date="2021-07" db="EMBL/GenBank/DDBJ databases">
        <title>Genome Resource of American Ginseng Black Spot Pathogen Alternaria panax.</title>
        <authorList>
            <person name="Qiu C."/>
            <person name="Wang W."/>
            <person name="Liu Z."/>
        </authorList>
    </citation>
    <scope>NUCLEOTIDE SEQUENCE</scope>
    <source>
        <strain evidence="3">BNCC115425</strain>
    </source>
</reference>
<evidence type="ECO:0000313" key="3">
    <source>
        <dbReference type="EMBL" id="KAG9192865.1"/>
    </source>
</evidence>
<feature type="compositionally biased region" description="Basic and acidic residues" evidence="2">
    <location>
        <begin position="855"/>
        <end position="871"/>
    </location>
</feature>
<feature type="region of interest" description="Disordered" evidence="2">
    <location>
        <begin position="490"/>
        <end position="528"/>
    </location>
</feature>
<feature type="compositionally biased region" description="Basic and acidic residues" evidence="2">
    <location>
        <begin position="781"/>
        <end position="792"/>
    </location>
</feature>
<feature type="compositionally biased region" description="Low complexity" evidence="2">
    <location>
        <begin position="22"/>
        <end position="36"/>
    </location>
</feature>
<feature type="region of interest" description="Disordered" evidence="2">
    <location>
        <begin position="332"/>
        <end position="356"/>
    </location>
</feature>
<feature type="compositionally biased region" description="Polar residues" evidence="2">
    <location>
        <begin position="629"/>
        <end position="639"/>
    </location>
</feature>
<feature type="region of interest" description="Disordered" evidence="2">
    <location>
        <begin position="399"/>
        <end position="422"/>
    </location>
</feature>
<feature type="compositionally biased region" description="Basic and acidic residues" evidence="2">
    <location>
        <begin position="551"/>
        <end position="568"/>
    </location>
</feature>
<feature type="region of interest" description="Disordered" evidence="2">
    <location>
        <begin position="1"/>
        <end position="109"/>
    </location>
</feature>
<feature type="compositionally biased region" description="Polar residues" evidence="2">
    <location>
        <begin position="706"/>
        <end position="755"/>
    </location>
</feature>
<dbReference type="CDD" id="cd24139">
    <property type="entry name" value="SIP5-like"/>
    <property type="match status" value="1"/>
</dbReference>
<feature type="compositionally biased region" description="Basic and acidic residues" evidence="2">
    <location>
        <begin position="68"/>
        <end position="109"/>
    </location>
</feature>
<feature type="compositionally biased region" description="Low complexity" evidence="2">
    <location>
        <begin position="399"/>
        <end position="415"/>
    </location>
</feature>
<dbReference type="Proteomes" id="UP001199106">
    <property type="component" value="Unassembled WGS sequence"/>
</dbReference>
<feature type="compositionally biased region" description="Low complexity" evidence="2">
    <location>
        <begin position="685"/>
        <end position="705"/>
    </location>
</feature>
<dbReference type="PANTHER" id="PTHR31315">
    <property type="entry name" value="PROTEIN SIP5"/>
    <property type="match status" value="1"/>
</dbReference>
<feature type="compositionally biased region" description="Polar residues" evidence="2">
    <location>
        <begin position="805"/>
        <end position="818"/>
    </location>
</feature>
<feature type="region of interest" description="Disordered" evidence="2">
    <location>
        <begin position="174"/>
        <end position="247"/>
    </location>
</feature>
<gene>
    <name evidence="3" type="ORF">G6011_11599</name>
</gene>
<proteinExistence type="inferred from homology"/>
<dbReference type="GO" id="GO:0005737">
    <property type="term" value="C:cytoplasm"/>
    <property type="evidence" value="ECO:0007669"/>
    <property type="project" value="TreeGrafter"/>
</dbReference>
<keyword evidence="4" id="KW-1185">Reference proteome</keyword>
<sequence>MGNSQGRESQPERRGHARRSSAHQPASPSAAGPAAATHDRPANSPYANSRRDRGSRPDLSFLGIRAGDNADRDRDRDPALEPRRETKAEREARKLEKDRMLRAQERERSLKEEGVDGGYLVTLGVYTGPEDFSKPTVRQLQIERRLAPFWRGLDDHEDTWTEHQLVEVVNGRPLPAADAIPPEEPPRTNTNNHLSTAWNPRSSEPSLNKLTVPMGARSMSQEPERGGGLSLPSPASPIANNSSSSPFFRGRAKTLASLATGSRNASQSDMAPQELHLPKDPYVNGQRLEAFLYKNASECPICFMYYPPHLNKTRCCDQPICSECFVQIRRPDPHPPEHHGESNTEGAQPAEPEEEVQLVSEAAACPYCTQTEFGVTYEPPPFRRGLVYNGQGHNGMGSVTSAMSSTSSLNSPTAAVPGRRRATSLAVTDKTVITTDMVRPDWAKKLADAKSHALRRAAAATALHNAAYMMGNLPQGESRFGLGRRRRIFTSDSAGSSGHGTPRREGEGSSGQPGGSGDLFPNRISSRRGNRIDDLEELMMMEAIRLSLAAEEERKKKDEKDAAKEAKKESKKKAKEIKKVAKAQRNIGSGFHPIEIDGIDETEAAGSSAAGKGKGVDRSGGAGGVNPMSEPTSTLNAPSTKDDPQKHLEASRAQIQRETSDSGNPGAPFNPDSSSSEQPQHRSVLRNISNASSSSSSFAESYQNSLQHQDNQNNLAPGSCYGPSSNASGVSLGQGGTDTPPQDTNSTEPMFNFQSLAKGITHEHGDEEKGGRAQFIEDVGEVGRDKDVEEKVTNANGKAPEEPSENQTTDSLAESTMTIKPHEEMATKVQQGDGAQHENTDDDEISPAPQVQLVSDDHQRNERFDRKHIGE</sequence>
<comment type="similarity">
    <text evidence="1">Belongs to the SIP5 family.</text>
</comment>
<feature type="compositionally biased region" description="Basic and acidic residues" evidence="2">
    <location>
        <begin position="332"/>
        <end position="342"/>
    </location>
</feature>
<feature type="compositionally biased region" description="Basic and acidic residues" evidence="2">
    <location>
        <begin position="640"/>
        <end position="650"/>
    </location>
</feature>
<protein>
    <recommendedName>
        <fullName evidence="5">Protein SIP5</fullName>
    </recommendedName>
</protein>
<feature type="compositionally biased region" description="Polar residues" evidence="2">
    <location>
        <begin position="653"/>
        <end position="663"/>
    </location>
</feature>
<feature type="region of interest" description="Disordered" evidence="2">
    <location>
        <begin position="551"/>
        <end position="871"/>
    </location>
</feature>
<evidence type="ECO:0000256" key="2">
    <source>
        <dbReference type="SAM" id="MobiDB-lite"/>
    </source>
</evidence>
<comment type="caution">
    <text evidence="3">The sequence shown here is derived from an EMBL/GenBank/DDBJ whole genome shotgun (WGS) entry which is preliminary data.</text>
</comment>
<dbReference type="InterPro" id="IPR039301">
    <property type="entry name" value="Sip5/DA2"/>
</dbReference>
<feature type="compositionally biased region" description="Low complexity" evidence="2">
    <location>
        <begin position="230"/>
        <end position="246"/>
    </location>
</feature>
<feature type="compositionally biased region" description="Gly residues" evidence="2">
    <location>
        <begin position="508"/>
        <end position="517"/>
    </location>
</feature>
<accession>A0AAD4NTH6</accession>
<dbReference type="PANTHER" id="PTHR31315:SF1">
    <property type="entry name" value="PROTEIN SIP5"/>
    <property type="match status" value="1"/>
</dbReference>
<name>A0AAD4NTH6_9PLEO</name>
<feature type="compositionally biased region" description="Polar residues" evidence="2">
    <location>
        <begin position="187"/>
        <end position="209"/>
    </location>
</feature>
<feature type="compositionally biased region" description="Basic residues" evidence="2">
    <location>
        <begin position="569"/>
        <end position="582"/>
    </location>
</feature>
<organism evidence="3 4">
    <name type="scientific">Alternaria panax</name>
    <dbReference type="NCBI Taxonomy" id="48097"/>
    <lineage>
        <taxon>Eukaryota</taxon>
        <taxon>Fungi</taxon>
        <taxon>Dikarya</taxon>
        <taxon>Ascomycota</taxon>
        <taxon>Pezizomycotina</taxon>
        <taxon>Dothideomycetes</taxon>
        <taxon>Pleosporomycetidae</taxon>
        <taxon>Pleosporales</taxon>
        <taxon>Pleosporineae</taxon>
        <taxon>Pleosporaceae</taxon>
        <taxon>Alternaria</taxon>
        <taxon>Alternaria sect. Panax</taxon>
    </lineage>
</organism>
<evidence type="ECO:0008006" key="5">
    <source>
        <dbReference type="Google" id="ProtNLM"/>
    </source>
</evidence>
<dbReference type="EMBL" id="JAANER010000003">
    <property type="protein sequence ID" value="KAG9192865.1"/>
    <property type="molecule type" value="Genomic_DNA"/>
</dbReference>